<feature type="transmembrane region" description="Helical" evidence="8">
    <location>
        <begin position="136"/>
        <end position="159"/>
    </location>
</feature>
<keyword evidence="7 8" id="KW-0472">Membrane</keyword>
<dbReference type="AlphaFoldDB" id="A0A6L9UCJ7"/>
<feature type="transmembrane region" description="Helical" evidence="8">
    <location>
        <begin position="180"/>
        <end position="203"/>
    </location>
</feature>
<dbReference type="SUPFAM" id="SSF161098">
    <property type="entry name" value="MetI-like"/>
    <property type="match status" value="1"/>
</dbReference>
<proteinExistence type="inferred from homology"/>
<dbReference type="CDD" id="cd06261">
    <property type="entry name" value="TM_PBP2"/>
    <property type="match status" value="1"/>
</dbReference>
<dbReference type="InterPro" id="IPR000515">
    <property type="entry name" value="MetI-like"/>
</dbReference>
<evidence type="ECO:0000256" key="6">
    <source>
        <dbReference type="ARBA" id="ARBA00022989"/>
    </source>
</evidence>
<feature type="transmembrane region" description="Helical" evidence="8">
    <location>
        <begin position="238"/>
        <end position="260"/>
    </location>
</feature>
<dbReference type="InterPro" id="IPR035906">
    <property type="entry name" value="MetI-like_sf"/>
</dbReference>
<evidence type="ECO:0000313" key="11">
    <source>
        <dbReference type="Proteomes" id="UP000483035"/>
    </source>
</evidence>
<keyword evidence="2 8" id="KW-0813">Transport</keyword>
<evidence type="ECO:0000256" key="4">
    <source>
        <dbReference type="ARBA" id="ARBA00022519"/>
    </source>
</evidence>
<evidence type="ECO:0000313" key="10">
    <source>
        <dbReference type="EMBL" id="NEI73685.1"/>
    </source>
</evidence>
<keyword evidence="4" id="KW-0997">Cell inner membrane</keyword>
<evidence type="ECO:0000256" key="1">
    <source>
        <dbReference type="ARBA" id="ARBA00004429"/>
    </source>
</evidence>
<evidence type="ECO:0000259" key="9">
    <source>
        <dbReference type="PROSITE" id="PS50928"/>
    </source>
</evidence>
<keyword evidence="6 8" id="KW-1133">Transmembrane helix</keyword>
<evidence type="ECO:0000256" key="7">
    <source>
        <dbReference type="ARBA" id="ARBA00023136"/>
    </source>
</evidence>
<dbReference type="PROSITE" id="PS50928">
    <property type="entry name" value="ABC_TM1"/>
    <property type="match status" value="1"/>
</dbReference>
<dbReference type="PANTHER" id="PTHR43357:SF4">
    <property type="entry name" value="INNER MEMBRANE ABC TRANSPORTER PERMEASE PROTEIN YDCV"/>
    <property type="match status" value="1"/>
</dbReference>
<keyword evidence="3" id="KW-1003">Cell membrane</keyword>
<dbReference type="GO" id="GO:0055085">
    <property type="term" value="P:transmembrane transport"/>
    <property type="evidence" value="ECO:0007669"/>
    <property type="project" value="InterPro"/>
</dbReference>
<feature type="domain" description="ABC transmembrane type-1" evidence="9">
    <location>
        <begin position="68"/>
        <end position="256"/>
    </location>
</feature>
<comment type="similarity">
    <text evidence="8">Belongs to the binding-protein-dependent transport system permease family.</text>
</comment>
<dbReference type="Pfam" id="PF00528">
    <property type="entry name" value="BPD_transp_1"/>
    <property type="match status" value="1"/>
</dbReference>
<dbReference type="RefSeq" id="WP_163992237.1">
    <property type="nucleotide sequence ID" value="NZ_WUEY01000020.1"/>
</dbReference>
<feature type="transmembrane region" description="Helical" evidence="8">
    <location>
        <begin position="106"/>
        <end position="130"/>
    </location>
</feature>
<dbReference type="PANTHER" id="PTHR43357">
    <property type="entry name" value="INNER MEMBRANE ABC TRANSPORTER PERMEASE PROTEIN YDCV"/>
    <property type="match status" value="1"/>
</dbReference>
<feature type="transmembrane region" description="Helical" evidence="8">
    <location>
        <begin position="72"/>
        <end position="94"/>
    </location>
</feature>
<comment type="caution">
    <text evidence="10">The sequence shown here is derived from an EMBL/GenBank/DDBJ whole genome shotgun (WGS) entry which is preliminary data.</text>
</comment>
<comment type="subcellular location">
    <subcellularLocation>
        <location evidence="1">Cell inner membrane</location>
        <topology evidence="1">Multi-pass membrane protein</topology>
    </subcellularLocation>
    <subcellularLocation>
        <location evidence="8">Cell membrane</location>
        <topology evidence="8">Multi-pass membrane protein</topology>
    </subcellularLocation>
</comment>
<name>A0A6L9UCJ7_9HYPH</name>
<evidence type="ECO:0000256" key="5">
    <source>
        <dbReference type="ARBA" id="ARBA00022692"/>
    </source>
</evidence>
<dbReference type="GO" id="GO:0005886">
    <property type="term" value="C:plasma membrane"/>
    <property type="evidence" value="ECO:0007669"/>
    <property type="project" value="UniProtKB-SubCell"/>
</dbReference>
<accession>A0A6L9UCJ7</accession>
<dbReference type="Gene3D" id="1.10.3720.10">
    <property type="entry name" value="MetI-like"/>
    <property type="match status" value="1"/>
</dbReference>
<evidence type="ECO:0000256" key="8">
    <source>
        <dbReference type="RuleBase" id="RU363032"/>
    </source>
</evidence>
<sequence>MNMEGRLTVGKLALFAFTGLILLFLIIPNFIVVPISFSNSSLLSFPPQGFSLRWYERYWELPGWVSATVNSFVVGILTAVLATLIGSITAYALVRGNVFGKRLIEALLMLPIIIPSLVTAIALFNVMAYLKLVGTLPGFVIGHTVIAVPFAITIMSNALRGIDPVLEQAARSLGANRLTAIRRVTLPVAFPAVVSSMLFAFLISFDELLIALFISTPTFSTLPKKLWEGIRFEIEPTLAAVSTLLVVFSLLVLALIGLFLSRTGKRGKVSP</sequence>
<protein>
    <submittedName>
        <fullName evidence="10">ABC transporter permease subunit</fullName>
    </submittedName>
</protein>
<keyword evidence="5 8" id="KW-0812">Transmembrane</keyword>
<evidence type="ECO:0000256" key="3">
    <source>
        <dbReference type="ARBA" id="ARBA00022475"/>
    </source>
</evidence>
<evidence type="ECO:0000256" key="2">
    <source>
        <dbReference type="ARBA" id="ARBA00022448"/>
    </source>
</evidence>
<dbReference type="EMBL" id="WUEY01000020">
    <property type="protein sequence ID" value="NEI73685.1"/>
    <property type="molecule type" value="Genomic_DNA"/>
</dbReference>
<feature type="transmembrane region" description="Helical" evidence="8">
    <location>
        <begin position="12"/>
        <end position="37"/>
    </location>
</feature>
<organism evidence="10 11">
    <name type="scientific">Rhizobium lusitanum</name>
    <dbReference type="NCBI Taxonomy" id="293958"/>
    <lineage>
        <taxon>Bacteria</taxon>
        <taxon>Pseudomonadati</taxon>
        <taxon>Pseudomonadota</taxon>
        <taxon>Alphaproteobacteria</taxon>
        <taxon>Hyphomicrobiales</taxon>
        <taxon>Rhizobiaceae</taxon>
        <taxon>Rhizobium/Agrobacterium group</taxon>
        <taxon>Rhizobium</taxon>
    </lineage>
</organism>
<dbReference type="Proteomes" id="UP000483035">
    <property type="component" value="Unassembled WGS sequence"/>
</dbReference>
<gene>
    <name evidence="10" type="ORF">GR212_29460</name>
</gene>
<reference evidence="10 11" key="1">
    <citation type="submission" date="2019-12" db="EMBL/GenBank/DDBJ databases">
        <title>Rhizobium genotypes associated with high levels of biological nitrogen fixation by grain legumes in a temperate-maritime cropping system.</title>
        <authorList>
            <person name="Maluk M."/>
            <person name="Francesc Ferrando Molina F."/>
            <person name="Lopez Del Egido L."/>
            <person name="Lafos M."/>
            <person name="Langarica-Fuentes A."/>
            <person name="Gebre Yohannes G."/>
            <person name="Young M.W."/>
            <person name="Martin P."/>
            <person name="Gantlett R."/>
            <person name="Kenicer G."/>
            <person name="Hawes C."/>
            <person name="Begg G.S."/>
            <person name="Quilliam R.S."/>
            <person name="Squire G.R."/>
            <person name="Poole P.S."/>
            <person name="Young P.W."/>
            <person name="Iannetta P.M."/>
            <person name="James E.K."/>
        </authorList>
    </citation>
    <scope>NUCLEOTIDE SEQUENCE [LARGE SCALE GENOMIC DNA]</scope>
    <source>
        <strain evidence="10 11">JHI1118</strain>
    </source>
</reference>